<dbReference type="InterPro" id="IPR050245">
    <property type="entry name" value="PrsA_foldase"/>
</dbReference>
<dbReference type="Proteomes" id="UP001143307">
    <property type="component" value="Unassembled WGS sequence"/>
</dbReference>
<evidence type="ECO:0000256" key="2">
    <source>
        <dbReference type="ARBA" id="ARBA00007656"/>
    </source>
</evidence>
<dbReference type="EC" id="5.2.1.8" evidence="3"/>
<evidence type="ECO:0000256" key="6">
    <source>
        <dbReference type="SAM" id="SignalP"/>
    </source>
</evidence>
<evidence type="ECO:0000259" key="7">
    <source>
        <dbReference type="PROSITE" id="PS50198"/>
    </source>
</evidence>
<name>A0ABT3SQB9_9GAMM</name>
<dbReference type="Pfam" id="PF00639">
    <property type="entry name" value="Rotamase"/>
    <property type="match status" value="1"/>
</dbReference>
<keyword evidence="6" id="KW-0732">Signal</keyword>
<dbReference type="PANTHER" id="PTHR47245">
    <property type="entry name" value="PEPTIDYLPROLYL ISOMERASE"/>
    <property type="match status" value="1"/>
</dbReference>
<reference evidence="8" key="1">
    <citation type="submission" date="2019-02" db="EMBL/GenBank/DDBJ databases">
        <authorList>
            <person name="Li S.-H."/>
        </authorList>
    </citation>
    <scope>NUCLEOTIDE SEQUENCE</scope>
    <source>
        <strain evidence="8">IMCC8485</strain>
    </source>
</reference>
<keyword evidence="4 5" id="KW-0697">Rotamase</keyword>
<dbReference type="InterPro" id="IPR000297">
    <property type="entry name" value="PPIase_PpiC"/>
</dbReference>
<protein>
    <recommendedName>
        <fullName evidence="3">peptidylprolyl isomerase</fullName>
        <ecNumber evidence="3">5.2.1.8</ecNumber>
    </recommendedName>
</protein>
<feature type="domain" description="PpiC" evidence="7">
    <location>
        <begin position="137"/>
        <end position="242"/>
    </location>
</feature>
<feature type="signal peptide" evidence="6">
    <location>
        <begin position="1"/>
        <end position="23"/>
    </location>
</feature>
<evidence type="ECO:0000313" key="9">
    <source>
        <dbReference type="Proteomes" id="UP001143307"/>
    </source>
</evidence>
<dbReference type="Gene3D" id="3.10.50.40">
    <property type="match status" value="1"/>
</dbReference>
<evidence type="ECO:0000313" key="8">
    <source>
        <dbReference type="EMBL" id="MCX2972162.1"/>
    </source>
</evidence>
<comment type="catalytic activity">
    <reaction evidence="1">
        <text>[protein]-peptidylproline (omega=180) = [protein]-peptidylproline (omega=0)</text>
        <dbReference type="Rhea" id="RHEA:16237"/>
        <dbReference type="Rhea" id="RHEA-COMP:10747"/>
        <dbReference type="Rhea" id="RHEA-COMP:10748"/>
        <dbReference type="ChEBI" id="CHEBI:83833"/>
        <dbReference type="ChEBI" id="CHEBI:83834"/>
        <dbReference type="EC" id="5.2.1.8"/>
    </reaction>
</comment>
<organism evidence="8 9">
    <name type="scientific">Candidatus Seongchinamella marina</name>
    <dbReference type="NCBI Taxonomy" id="2518990"/>
    <lineage>
        <taxon>Bacteria</taxon>
        <taxon>Pseudomonadati</taxon>
        <taxon>Pseudomonadota</taxon>
        <taxon>Gammaproteobacteria</taxon>
        <taxon>Cellvibrionales</taxon>
        <taxon>Halieaceae</taxon>
        <taxon>Seongchinamella</taxon>
    </lineage>
</organism>
<keyword evidence="9" id="KW-1185">Reference proteome</keyword>
<dbReference type="SUPFAM" id="SSF54534">
    <property type="entry name" value="FKBP-like"/>
    <property type="match status" value="1"/>
</dbReference>
<gene>
    <name evidence="8" type="ORF">EYC87_01000</name>
</gene>
<sequence>MKIMYKVFAMMTLQFALVTVVFAQKAIIEDETVTISDSEFEYLVSRWTRQMRDAALADEGDRLELINLSLANKKVARMANQVALENPAARWQYQLGLEAYQRDFVFRQYRESLQTPDFSDLAQERYKLKYEKIAAIPEKRVSSHILFAVKLGSSENREEITPKAQGVLDQLRAGADFSKMVAEYSDEPGAVEKDGKFDKWVAYGELGVSPRYTNGLFSIASVGEYSDLVLTQFGIHIIRLDGIQEKSYKPYEEVKADIIKELEAEYISLSMKEYVGGFNITENAVIDEEAIEMILAPYASE</sequence>
<comment type="similarity">
    <text evidence="2">Belongs to the PpiC/parvulin rotamase family.</text>
</comment>
<dbReference type="PROSITE" id="PS50198">
    <property type="entry name" value="PPIC_PPIASE_2"/>
    <property type="match status" value="1"/>
</dbReference>
<dbReference type="EMBL" id="SHNP01000001">
    <property type="protein sequence ID" value="MCX2972162.1"/>
    <property type="molecule type" value="Genomic_DNA"/>
</dbReference>
<accession>A0ABT3SQB9</accession>
<evidence type="ECO:0000256" key="5">
    <source>
        <dbReference type="PROSITE-ProRule" id="PRU00278"/>
    </source>
</evidence>
<evidence type="ECO:0000256" key="3">
    <source>
        <dbReference type="ARBA" id="ARBA00013194"/>
    </source>
</evidence>
<proteinExistence type="inferred from homology"/>
<feature type="chain" id="PRO_5046278391" description="peptidylprolyl isomerase" evidence="6">
    <location>
        <begin position="24"/>
        <end position="301"/>
    </location>
</feature>
<dbReference type="PANTHER" id="PTHR47245:SF2">
    <property type="entry name" value="PEPTIDYL-PROLYL CIS-TRANS ISOMERASE HP_0175-RELATED"/>
    <property type="match status" value="1"/>
</dbReference>
<keyword evidence="5" id="KW-0413">Isomerase</keyword>
<evidence type="ECO:0000256" key="1">
    <source>
        <dbReference type="ARBA" id="ARBA00000971"/>
    </source>
</evidence>
<dbReference type="InterPro" id="IPR046357">
    <property type="entry name" value="PPIase_dom_sf"/>
</dbReference>
<evidence type="ECO:0000256" key="4">
    <source>
        <dbReference type="ARBA" id="ARBA00023110"/>
    </source>
</evidence>
<comment type="caution">
    <text evidence="8">The sequence shown here is derived from an EMBL/GenBank/DDBJ whole genome shotgun (WGS) entry which is preliminary data.</text>
</comment>